<keyword evidence="2 5" id="KW-0812">Transmembrane</keyword>
<evidence type="ECO:0000256" key="1">
    <source>
        <dbReference type="ARBA" id="ARBA00004370"/>
    </source>
</evidence>
<reference evidence="7 8" key="1">
    <citation type="submission" date="2018-02" db="EMBL/GenBank/DDBJ databases">
        <title>Complete genome of Nitrosopumilus ureaphilus PS0.</title>
        <authorList>
            <person name="Qin W."/>
            <person name="Zheng Y."/>
            <person name="Stahl D.A."/>
        </authorList>
    </citation>
    <scope>NUCLEOTIDE SEQUENCE [LARGE SCALE GENOMIC DNA]</scope>
    <source>
        <strain evidence="7 8">PS0</strain>
    </source>
</reference>
<dbReference type="PANTHER" id="PTHR30483">
    <property type="entry name" value="LEUCINE-SPECIFIC-BINDING PROTEIN"/>
    <property type="match status" value="1"/>
</dbReference>
<name>A0A7D5M9V0_9ARCH</name>
<accession>A0A7D5M9V0</accession>
<keyword evidence="4 5" id="KW-0472">Membrane</keyword>
<feature type="domain" description="Receptor ligand binding region" evidence="6">
    <location>
        <begin position="82"/>
        <end position="403"/>
    </location>
</feature>
<dbReference type="RefSeq" id="WP_179372708.1">
    <property type="nucleotide sequence ID" value="NZ_CP026995.1"/>
</dbReference>
<sequence length="424" mass="45609">MSSGKKIGIGIVGILIVISIVYGVLGTDSGNAPSDTTEQTSVDVDTVGLSGEVTIGLILPLTGDLATHGEENWEGSKLGVVDFNKHLEEIGAPWHLKMVSEDSATNPVIALEKLSSLNAKGIGIVVGPETSSNIRNIKGYSDSNNMLLVSCCSSAPALAIPNDSVFRLVPDDSNQGTALGKLIQHEEIQMLIPVWRGDTWGDGLKEATANSFTKRGGQVDEGIRYNPESPEFSASTSLLAKKVQEYVDEYGEDKVGILFLGFAEILQFTQSASEHEILDKVRWFGPGANTKEHKLIDDPIGLEFSTNVQFTTVQVAASKNPTYERVQAHLTETLGKTPNTFVHSSYDAVWIIGLAMLETQSTDVSTIKSKIPEIAENYSGAIGSTKLNAAGDLAQANYEIWGIRGGEWILLGQYTQSEDSISFN</sequence>
<dbReference type="GeneID" id="56067549"/>
<feature type="transmembrane region" description="Helical" evidence="5">
    <location>
        <begin position="7"/>
        <end position="25"/>
    </location>
</feature>
<evidence type="ECO:0000256" key="2">
    <source>
        <dbReference type="ARBA" id="ARBA00022692"/>
    </source>
</evidence>
<comment type="subcellular location">
    <subcellularLocation>
        <location evidence="1">Membrane</location>
    </subcellularLocation>
</comment>
<dbReference type="OrthoDB" id="21336at2157"/>
<proteinExistence type="predicted"/>
<evidence type="ECO:0000256" key="4">
    <source>
        <dbReference type="ARBA" id="ARBA00023136"/>
    </source>
</evidence>
<evidence type="ECO:0000256" key="5">
    <source>
        <dbReference type="SAM" id="Phobius"/>
    </source>
</evidence>
<dbReference type="SUPFAM" id="SSF53822">
    <property type="entry name" value="Periplasmic binding protein-like I"/>
    <property type="match status" value="1"/>
</dbReference>
<dbReference type="InterPro" id="IPR001828">
    <property type="entry name" value="ANF_lig-bd_rcpt"/>
</dbReference>
<dbReference type="GO" id="GO:0016020">
    <property type="term" value="C:membrane"/>
    <property type="evidence" value="ECO:0007669"/>
    <property type="project" value="UniProtKB-SubCell"/>
</dbReference>
<dbReference type="Gene3D" id="3.40.50.2300">
    <property type="match status" value="2"/>
</dbReference>
<dbReference type="AlphaFoldDB" id="A0A7D5M9V0"/>
<dbReference type="InterPro" id="IPR028082">
    <property type="entry name" value="Peripla_BP_I"/>
</dbReference>
<gene>
    <name evidence="7" type="ORF">C5F50_05640</name>
</gene>
<protein>
    <submittedName>
        <fullName evidence="7">Branched-chain amino acid ABC transporter substrate-binding protein</fullName>
    </submittedName>
</protein>
<dbReference type="PANTHER" id="PTHR30483:SF40">
    <property type="entry name" value="HISTIDINE KINASE"/>
    <property type="match status" value="1"/>
</dbReference>
<dbReference type="EMBL" id="CP026995">
    <property type="protein sequence ID" value="QLH06609.1"/>
    <property type="molecule type" value="Genomic_DNA"/>
</dbReference>
<evidence type="ECO:0000313" key="8">
    <source>
        <dbReference type="Proteomes" id="UP000509478"/>
    </source>
</evidence>
<evidence type="ECO:0000256" key="3">
    <source>
        <dbReference type="ARBA" id="ARBA00022989"/>
    </source>
</evidence>
<evidence type="ECO:0000259" key="6">
    <source>
        <dbReference type="Pfam" id="PF01094"/>
    </source>
</evidence>
<keyword evidence="3 5" id="KW-1133">Transmembrane helix</keyword>
<dbReference type="InterPro" id="IPR051010">
    <property type="entry name" value="BCAA_transport"/>
</dbReference>
<dbReference type="Proteomes" id="UP000509478">
    <property type="component" value="Chromosome"/>
</dbReference>
<organism evidence="7 8">
    <name type="scientific">Nitrosopumilus ureiphilus</name>
    <dbReference type="NCBI Taxonomy" id="1470067"/>
    <lineage>
        <taxon>Archaea</taxon>
        <taxon>Nitrososphaerota</taxon>
        <taxon>Nitrososphaeria</taxon>
        <taxon>Nitrosopumilales</taxon>
        <taxon>Nitrosopumilaceae</taxon>
        <taxon>Nitrosopumilus</taxon>
    </lineage>
</organism>
<keyword evidence="8" id="KW-1185">Reference proteome</keyword>
<dbReference type="KEGG" id="nue:C5F50_05640"/>
<dbReference type="Pfam" id="PF01094">
    <property type="entry name" value="ANF_receptor"/>
    <property type="match status" value="1"/>
</dbReference>
<evidence type="ECO:0000313" key="7">
    <source>
        <dbReference type="EMBL" id="QLH06609.1"/>
    </source>
</evidence>